<evidence type="ECO:0000259" key="15">
    <source>
        <dbReference type="Pfam" id="PF16363"/>
    </source>
</evidence>
<dbReference type="PANTHER" id="PTHR43078">
    <property type="entry name" value="UDP-GLUCURONIC ACID DECARBOXYLASE-RELATED"/>
    <property type="match status" value="1"/>
</dbReference>
<keyword evidence="8" id="KW-0735">Signal-anchor</keyword>
<dbReference type="Pfam" id="PF16363">
    <property type="entry name" value="GDP_Man_Dehyd"/>
    <property type="match status" value="1"/>
</dbReference>
<dbReference type="InterPro" id="IPR036291">
    <property type="entry name" value="NAD(P)-bd_dom_sf"/>
</dbReference>
<keyword evidence="13" id="KW-0325">Glycoprotein</keyword>
<dbReference type="InterPro" id="IPR044516">
    <property type="entry name" value="UXS-like"/>
</dbReference>
<organism evidence="16 17">
    <name type="scientific">Candidatus Magasanikbacteria bacterium RIFCSPLOWO2_01_FULL_40_15</name>
    <dbReference type="NCBI Taxonomy" id="1798686"/>
    <lineage>
        <taxon>Bacteria</taxon>
        <taxon>Candidatus Magasanikiibacteriota</taxon>
    </lineage>
</organism>
<comment type="similarity">
    <text evidence="4">Belongs to the NAD(P)-dependent epimerase/dehydratase family. UDP-glucuronic acid decarboxylase subfamily.</text>
</comment>
<keyword evidence="11" id="KW-0333">Golgi apparatus</keyword>
<evidence type="ECO:0000256" key="6">
    <source>
        <dbReference type="ARBA" id="ARBA00022692"/>
    </source>
</evidence>
<dbReference type="Proteomes" id="UP000177040">
    <property type="component" value="Unassembled WGS sequence"/>
</dbReference>
<dbReference type="GO" id="GO:0070403">
    <property type="term" value="F:NAD+ binding"/>
    <property type="evidence" value="ECO:0007669"/>
    <property type="project" value="InterPro"/>
</dbReference>
<comment type="cofactor">
    <cofactor evidence="1">
        <name>NAD(+)</name>
        <dbReference type="ChEBI" id="CHEBI:57540"/>
    </cofactor>
</comment>
<evidence type="ECO:0000256" key="4">
    <source>
        <dbReference type="ARBA" id="ARBA00007505"/>
    </source>
</evidence>
<comment type="pathway">
    <text evidence="3">Nucleotide-sugar biosynthesis; UDP-alpha-D-xylose biosynthesis; UDP-alpha-D-xylose from UDP-alpha-D-glucuronate: step 1/1.</text>
</comment>
<dbReference type="FunFam" id="3.40.50.720:FF:000065">
    <property type="entry name" value="UDP-glucuronic acid decarboxylase 1"/>
    <property type="match status" value="1"/>
</dbReference>
<evidence type="ECO:0000256" key="5">
    <source>
        <dbReference type="ARBA" id="ARBA00012290"/>
    </source>
</evidence>
<gene>
    <name evidence="16" type="ORF">A2983_03225</name>
</gene>
<evidence type="ECO:0000256" key="1">
    <source>
        <dbReference type="ARBA" id="ARBA00001911"/>
    </source>
</evidence>
<evidence type="ECO:0000313" key="16">
    <source>
        <dbReference type="EMBL" id="OGH78502.1"/>
    </source>
</evidence>
<evidence type="ECO:0000256" key="3">
    <source>
        <dbReference type="ARBA" id="ARBA00005100"/>
    </source>
</evidence>
<proteinExistence type="inferred from homology"/>
<keyword evidence="14" id="KW-0456">Lyase</keyword>
<protein>
    <recommendedName>
        <fullName evidence="5">UDP-glucuronate decarboxylase</fullName>
        <ecNumber evidence="5">4.1.1.35</ecNumber>
    </recommendedName>
</protein>
<accession>A0A1F6N3P3</accession>
<keyword evidence="7" id="KW-0210">Decarboxylase</keyword>
<dbReference type="GO" id="GO:0033320">
    <property type="term" value="P:UDP-D-xylose biosynthetic process"/>
    <property type="evidence" value="ECO:0007669"/>
    <property type="project" value="UniProtKB-UniPathway"/>
</dbReference>
<evidence type="ECO:0000256" key="10">
    <source>
        <dbReference type="ARBA" id="ARBA00023027"/>
    </source>
</evidence>
<dbReference type="GO" id="GO:0042732">
    <property type="term" value="P:D-xylose metabolic process"/>
    <property type="evidence" value="ECO:0007669"/>
    <property type="project" value="InterPro"/>
</dbReference>
<evidence type="ECO:0000256" key="7">
    <source>
        <dbReference type="ARBA" id="ARBA00022793"/>
    </source>
</evidence>
<dbReference type="EC" id="4.1.1.35" evidence="5"/>
<dbReference type="InterPro" id="IPR016040">
    <property type="entry name" value="NAD(P)-bd_dom"/>
</dbReference>
<evidence type="ECO:0000256" key="11">
    <source>
        <dbReference type="ARBA" id="ARBA00023034"/>
    </source>
</evidence>
<sequence>MRILVTGGAGFIGSHLCGRLLREGHNVICIDSFYSGKKENVAEYLANPKFTLIKHDIRQPLNEIKKLDRIYNLACPASPTQYQFDPILTIETAIIGTQNMLKLARKTGARMLQASTSEVYGDPLEHPQKESYWGNVDPLGKRSCYDEGKRAGETLCKDYAIEYGVDVRLIRIFNTYGPRMMFNDGRVLSNFIVQALLGEDITVHGDGTQTRSFCFVEDLMEGMIRRLEHSAVDWSPINLGNPDERSIGDLARLVKETTGSNSEIVFQSFSQIPNREGDPKQRCPDITRAKTVLIWEPKVGFAQGLATTIADFKKRLENKPRLLIFLGVDKNRSEIAREILTSVVTTSPGWEFDVVTNDSSLKEMLGLTVHQVFSTQNPILFAFSSARLAKQLQKKNNYQVGWAIAVGKAQIGAALFSWRMRGRVPLLLTVLESEVSETMLNRGKSLSHWYNILMRYVYRWQVVAPLTTEQQRWLEDERHVSAINYTGDTDAVAQNVKQLFQELEILATRL</sequence>
<comment type="subcellular location">
    <subcellularLocation>
        <location evidence="2">Golgi apparatus</location>
        <location evidence="2">Golgi stack membrane</location>
        <topology evidence="2">Single-pass type II membrane protein</topology>
    </subcellularLocation>
</comment>
<name>A0A1F6N3P3_9BACT</name>
<evidence type="ECO:0000256" key="13">
    <source>
        <dbReference type="ARBA" id="ARBA00023180"/>
    </source>
</evidence>
<evidence type="ECO:0000256" key="14">
    <source>
        <dbReference type="ARBA" id="ARBA00023239"/>
    </source>
</evidence>
<dbReference type="PANTHER" id="PTHR43078:SF6">
    <property type="entry name" value="UDP-GLUCURONIC ACID DECARBOXYLASE 1"/>
    <property type="match status" value="1"/>
</dbReference>
<evidence type="ECO:0000256" key="12">
    <source>
        <dbReference type="ARBA" id="ARBA00023136"/>
    </source>
</evidence>
<evidence type="ECO:0000256" key="2">
    <source>
        <dbReference type="ARBA" id="ARBA00004447"/>
    </source>
</evidence>
<dbReference type="AlphaFoldDB" id="A0A1F6N3P3"/>
<dbReference type="Gene3D" id="3.40.50.720">
    <property type="entry name" value="NAD(P)-binding Rossmann-like Domain"/>
    <property type="match status" value="1"/>
</dbReference>
<dbReference type="UniPathway" id="UPA00796">
    <property type="reaction ID" value="UER00771"/>
</dbReference>
<dbReference type="SUPFAM" id="SSF51735">
    <property type="entry name" value="NAD(P)-binding Rossmann-fold domains"/>
    <property type="match status" value="1"/>
</dbReference>
<evidence type="ECO:0000313" key="17">
    <source>
        <dbReference type="Proteomes" id="UP000177040"/>
    </source>
</evidence>
<evidence type="ECO:0000256" key="8">
    <source>
        <dbReference type="ARBA" id="ARBA00022968"/>
    </source>
</evidence>
<keyword evidence="12" id="KW-0472">Membrane</keyword>
<feature type="domain" description="NAD(P)-binding" evidence="15">
    <location>
        <begin position="4"/>
        <end position="307"/>
    </location>
</feature>
<evidence type="ECO:0000256" key="9">
    <source>
        <dbReference type="ARBA" id="ARBA00022989"/>
    </source>
</evidence>
<dbReference type="EMBL" id="MFQH01000009">
    <property type="protein sequence ID" value="OGH78502.1"/>
    <property type="molecule type" value="Genomic_DNA"/>
</dbReference>
<dbReference type="GO" id="GO:0005737">
    <property type="term" value="C:cytoplasm"/>
    <property type="evidence" value="ECO:0007669"/>
    <property type="project" value="TreeGrafter"/>
</dbReference>
<reference evidence="16 17" key="1">
    <citation type="journal article" date="2016" name="Nat. Commun.">
        <title>Thousands of microbial genomes shed light on interconnected biogeochemical processes in an aquifer system.</title>
        <authorList>
            <person name="Anantharaman K."/>
            <person name="Brown C.T."/>
            <person name="Hug L.A."/>
            <person name="Sharon I."/>
            <person name="Castelle C.J."/>
            <person name="Probst A.J."/>
            <person name="Thomas B.C."/>
            <person name="Singh A."/>
            <person name="Wilkins M.J."/>
            <person name="Karaoz U."/>
            <person name="Brodie E.L."/>
            <person name="Williams K.H."/>
            <person name="Hubbard S.S."/>
            <person name="Banfield J.F."/>
        </authorList>
    </citation>
    <scope>NUCLEOTIDE SEQUENCE [LARGE SCALE GENOMIC DNA]</scope>
</reference>
<keyword evidence="6" id="KW-0812">Transmembrane</keyword>
<keyword evidence="9" id="KW-1133">Transmembrane helix</keyword>
<keyword evidence="10" id="KW-0520">NAD</keyword>
<dbReference type="GO" id="GO:0048040">
    <property type="term" value="F:UDP-glucuronate decarboxylase activity"/>
    <property type="evidence" value="ECO:0007669"/>
    <property type="project" value="UniProtKB-EC"/>
</dbReference>
<dbReference type="CDD" id="cd05230">
    <property type="entry name" value="UGD_SDR_e"/>
    <property type="match status" value="1"/>
</dbReference>
<comment type="caution">
    <text evidence="16">The sequence shown here is derived from an EMBL/GenBank/DDBJ whole genome shotgun (WGS) entry which is preliminary data.</text>
</comment>